<name>A0AA35MBQ3_9HYPO</name>
<dbReference type="PROSITE" id="PS00108">
    <property type="entry name" value="PROTEIN_KINASE_ST"/>
    <property type="match status" value="1"/>
</dbReference>
<dbReference type="EC" id="2.7.11.1" evidence="1"/>
<sequence length="1254" mass="140720">MAESPCNMLRNIRPSIKRAKRSRSNLIEAAASCLISDDDFRQKLHKFLPVCQDSQRPQKIRLRDQEFNYITELLLMRGKKEWALRPRHFVILYMIGLEQVMDSFVTDERSDYFLPYTEDNLPDALTGENRAHFLAYQNHVLDGQGVSLESGGARHQNCQGDARSKFFYTKRRLGQGGSQIYRSQVDHVIGKHSLMHFALKTIPRQHIDDTKDRKILKLFQNELEVLQFVDHQHIVKVVGSYTDASVVGILMTPVADQDLAAFLEKKLPPAGEADRRLRIRTFFGCIATAIDYLHNNKIKGVQHKDIKPKNILVKESKVYLTDFGTAQVRREDVDDTAESSTNPSMKFVSKRYAPLEAVIGTRTRASDIWSLGCVFVEMLTVLAGKSMQDLNQFLQDKTNGSGSTAYYENERGLQAWLQYLRGILSNDENPQDAILVDVVEAMCRSKKEERLTASDLVRRIFKLEGAYHGLCCSDRSRPQGGHHPVSYETDLSHSEILESWESDTLDATDVEDCDTVTEPVNVPAEAEEDRAAKNYAFPLVEDGETTLVFSNKPPKDPRNLLEDVTELIPPPLRQVSKTGDPAEDVGISAPSLSRMPDDTRHSSRPFVSPEATTLCPWPGCNPSSSGSRQVFDSMNKLRQHLRDTHLVHDFGWTHLQGDRATATLRPEEGRFELKRIKRVRFSGVPEEHVIQSKALQRSRVNRSSGTYDITAEMPHAPGSASAAQTKACKELGIPPNTYVPSYLLAANNRFSAPQLRQRLAAEYSRPLFVYGTLMFPSVLRAQAEHFLNPDGIYSSSQGRRLRTVESDWGRINDGIREAAQQATPAVLSGYSRFCLRQYSLAYIQPSQQGETRGFLIFGLSAEAVACLDHLYERGGPRHFYDGRRKQSAPWDMTELVRQRVTVRTNVKDGDTLNIEAETYVANTEEWRVPKSAGAWDMTRFLCSKSYAKIQSSRRDMIEEKSIARELGTNLVMPGDKLVAAVLDNNYDALWSLIDEGQDVDMASSTYGTALQAAASKGNIAMMHQLIEASADINAPGGEYGSPLMASVVEGHFDAMKLLLRHKAKLFACGGKFVSPLYQAVSFDRLDMVHALLEKGAWLTRDYRELLDLATERNNDEIYEELLRYDVLQLAKKHLLGNASSESSEADGSNGDQEVKTTVSKSVGAICLFEAIKLYNRPGKWTGIKLVKVLKAGFGRGLDEKILEQIRPHIHSFPALQRFFTEALDGLLGGGFGPVRHTDPIDDLPIPSRAQLRVK</sequence>
<dbReference type="GO" id="GO:0005634">
    <property type="term" value="C:nucleus"/>
    <property type="evidence" value="ECO:0007669"/>
    <property type="project" value="TreeGrafter"/>
</dbReference>
<evidence type="ECO:0000256" key="7">
    <source>
        <dbReference type="ARBA" id="ARBA00047899"/>
    </source>
</evidence>
<dbReference type="Gene3D" id="1.25.40.20">
    <property type="entry name" value="Ankyrin repeat-containing domain"/>
    <property type="match status" value="1"/>
</dbReference>
<dbReference type="InterPro" id="IPR036770">
    <property type="entry name" value="Ankyrin_rpt-contain_sf"/>
</dbReference>
<dbReference type="GO" id="GO:0004674">
    <property type="term" value="F:protein serine/threonine kinase activity"/>
    <property type="evidence" value="ECO:0007669"/>
    <property type="project" value="UniProtKB-KW"/>
</dbReference>
<proteinExistence type="predicted"/>
<evidence type="ECO:0000256" key="4">
    <source>
        <dbReference type="ARBA" id="ARBA00022741"/>
    </source>
</evidence>
<dbReference type="Gene3D" id="3.10.490.10">
    <property type="entry name" value="Gamma-glutamyl cyclotransferase-like"/>
    <property type="match status" value="1"/>
</dbReference>
<dbReference type="Pfam" id="PF12796">
    <property type="entry name" value="Ank_2"/>
    <property type="match status" value="1"/>
</dbReference>
<dbReference type="Proteomes" id="UP001160390">
    <property type="component" value="Unassembled WGS sequence"/>
</dbReference>
<feature type="repeat" description="ANK" evidence="9">
    <location>
        <begin position="1005"/>
        <end position="1037"/>
    </location>
</feature>
<dbReference type="SUPFAM" id="SSF56112">
    <property type="entry name" value="Protein kinase-like (PK-like)"/>
    <property type="match status" value="1"/>
</dbReference>
<evidence type="ECO:0000256" key="3">
    <source>
        <dbReference type="ARBA" id="ARBA00022679"/>
    </source>
</evidence>
<keyword evidence="4" id="KW-0547">Nucleotide-binding</keyword>
<feature type="region of interest" description="Disordered" evidence="10">
    <location>
        <begin position="571"/>
        <end position="609"/>
    </location>
</feature>
<dbReference type="InterPro" id="IPR011009">
    <property type="entry name" value="Kinase-like_dom_sf"/>
</dbReference>
<dbReference type="GO" id="GO:0005524">
    <property type="term" value="F:ATP binding"/>
    <property type="evidence" value="ECO:0007669"/>
    <property type="project" value="UniProtKB-KW"/>
</dbReference>
<dbReference type="PROSITE" id="PS50088">
    <property type="entry name" value="ANK_REPEAT"/>
    <property type="match status" value="1"/>
</dbReference>
<evidence type="ECO:0000313" key="12">
    <source>
        <dbReference type="EMBL" id="CAI6094177.1"/>
    </source>
</evidence>
<dbReference type="Gene3D" id="3.30.200.20">
    <property type="entry name" value="Phosphorylase Kinase, domain 1"/>
    <property type="match status" value="1"/>
</dbReference>
<reference evidence="12" key="1">
    <citation type="submission" date="2023-01" db="EMBL/GenBank/DDBJ databases">
        <authorList>
            <person name="Piombo E."/>
        </authorList>
    </citation>
    <scope>NUCLEOTIDE SEQUENCE</scope>
</reference>
<dbReference type="Pfam" id="PF06094">
    <property type="entry name" value="GGACT"/>
    <property type="match status" value="1"/>
</dbReference>
<gene>
    <name evidence="12" type="ORF">CCHLO57077_00012271</name>
</gene>
<dbReference type="SMART" id="SM00248">
    <property type="entry name" value="ANK"/>
    <property type="match status" value="4"/>
</dbReference>
<evidence type="ECO:0000256" key="6">
    <source>
        <dbReference type="ARBA" id="ARBA00022840"/>
    </source>
</evidence>
<dbReference type="CDD" id="cd00180">
    <property type="entry name" value="PKc"/>
    <property type="match status" value="1"/>
</dbReference>
<dbReference type="InterPro" id="IPR000719">
    <property type="entry name" value="Prot_kinase_dom"/>
</dbReference>
<dbReference type="InterPro" id="IPR009288">
    <property type="entry name" value="AIG2-like_dom"/>
</dbReference>
<feature type="domain" description="Protein kinase" evidence="11">
    <location>
        <begin position="167"/>
        <end position="462"/>
    </location>
</feature>
<keyword evidence="13" id="KW-1185">Reference proteome</keyword>
<dbReference type="PANTHER" id="PTHR43671:SF98">
    <property type="entry name" value="SERINE_THREONINE-PROTEIN KINASE NEK11"/>
    <property type="match status" value="1"/>
</dbReference>
<keyword evidence="6" id="KW-0067">ATP-binding</keyword>
<dbReference type="InterPro" id="IPR008271">
    <property type="entry name" value="Ser/Thr_kinase_AS"/>
</dbReference>
<protein>
    <recommendedName>
        <fullName evidence="1">non-specific serine/threonine protein kinase</fullName>
        <ecNumber evidence="1">2.7.11.1</ecNumber>
    </recommendedName>
</protein>
<dbReference type="Pfam" id="PF00069">
    <property type="entry name" value="Pkinase"/>
    <property type="match status" value="1"/>
</dbReference>
<dbReference type="SUPFAM" id="SSF48403">
    <property type="entry name" value="Ankyrin repeat"/>
    <property type="match status" value="1"/>
</dbReference>
<evidence type="ECO:0000259" key="11">
    <source>
        <dbReference type="PROSITE" id="PS50011"/>
    </source>
</evidence>
<keyword evidence="3" id="KW-0808">Transferase</keyword>
<dbReference type="Gene3D" id="1.10.510.10">
    <property type="entry name" value="Transferase(Phosphotransferase) domain 1"/>
    <property type="match status" value="1"/>
</dbReference>
<dbReference type="EMBL" id="CABFNP030001250">
    <property type="protein sequence ID" value="CAI6094177.1"/>
    <property type="molecule type" value="Genomic_DNA"/>
</dbReference>
<dbReference type="AlphaFoldDB" id="A0AA35MBQ3"/>
<comment type="catalytic activity">
    <reaction evidence="8">
        <text>L-seryl-[protein] + ATP = O-phospho-L-seryl-[protein] + ADP + H(+)</text>
        <dbReference type="Rhea" id="RHEA:17989"/>
        <dbReference type="Rhea" id="RHEA-COMP:9863"/>
        <dbReference type="Rhea" id="RHEA-COMP:11604"/>
        <dbReference type="ChEBI" id="CHEBI:15378"/>
        <dbReference type="ChEBI" id="CHEBI:29999"/>
        <dbReference type="ChEBI" id="CHEBI:30616"/>
        <dbReference type="ChEBI" id="CHEBI:83421"/>
        <dbReference type="ChEBI" id="CHEBI:456216"/>
        <dbReference type="EC" id="2.7.11.1"/>
    </reaction>
</comment>
<accession>A0AA35MBQ3</accession>
<keyword evidence="5" id="KW-0418">Kinase</keyword>
<evidence type="ECO:0000256" key="5">
    <source>
        <dbReference type="ARBA" id="ARBA00022777"/>
    </source>
</evidence>
<dbReference type="InterPro" id="IPR050660">
    <property type="entry name" value="NEK_Ser/Thr_kinase"/>
</dbReference>
<dbReference type="PROSITE" id="PS50011">
    <property type="entry name" value="PROTEIN_KINASE_DOM"/>
    <property type="match status" value="1"/>
</dbReference>
<comment type="catalytic activity">
    <reaction evidence="7">
        <text>L-threonyl-[protein] + ATP = O-phospho-L-threonyl-[protein] + ADP + H(+)</text>
        <dbReference type="Rhea" id="RHEA:46608"/>
        <dbReference type="Rhea" id="RHEA-COMP:11060"/>
        <dbReference type="Rhea" id="RHEA-COMP:11605"/>
        <dbReference type="ChEBI" id="CHEBI:15378"/>
        <dbReference type="ChEBI" id="CHEBI:30013"/>
        <dbReference type="ChEBI" id="CHEBI:30616"/>
        <dbReference type="ChEBI" id="CHEBI:61977"/>
        <dbReference type="ChEBI" id="CHEBI:456216"/>
        <dbReference type="EC" id="2.7.11.1"/>
    </reaction>
</comment>
<dbReference type="InterPro" id="IPR002110">
    <property type="entry name" value="Ankyrin_rpt"/>
</dbReference>
<evidence type="ECO:0000256" key="8">
    <source>
        <dbReference type="ARBA" id="ARBA00048679"/>
    </source>
</evidence>
<evidence type="ECO:0000256" key="2">
    <source>
        <dbReference type="ARBA" id="ARBA00022527"/>
    </source>
</evidence>
<keyword evidence="9" id="KW-0040">ANK repeat</keyword>
<keyword evidence="2" id="KW-0723">Serine/threonine-protein kinase</keyword>
<dbReference type="SMART" id="SM00220">
    <property type="entry name" value="S_TKc"/>
    <property type="match status" value="1"/>
</dbReference>
<organism evidence="12 13">
    <name type="scientific">Clonostachys chloroleuca</name>
    <dbReference type="NCBI Taxonomy" id="1926264"/>
    <lineage>
        <taxon>Eukaryota</taxon>
        <taxon>Fungi</taxon>
        <taxon>Dikarya</taxon>
        <taxon>Ascomycota</taxon>
        <taxon>Pezizomycotina</taxon>
        <taxon>Sordariomycetes</taxon>
        <taxon>Hypocreomycetidae</taxon>
        <taxon>Hypocreales</taxon>
        <taxon>Bionectriaceae</taxon>
        <taxon>Clonostachys</taxon>
    </lineage>
</organism>
<evidence type="ECO:0000256" key="10">
    <source>
        <dbReference type="SAM" id="MobiDB-lite"/>
    </source>
</evidence>
<dbReference type="PANTHER" id="PTHR43671">
    <property type="entry name" value="SERINE/THREONINE-PROTEIN KINASE NEK"/>
    <property type="match status" value="1"/>
</dbReference>
<evidence type="ECO:0000313" key="13">
    <source>
        <dbReference type="Proteomes" id="UP001160390"/>
    </source>
</evidence>
<comment type="caution">
    <text evidence="12">The sequence shown here is derived from an EMBL/GenBank/DDBJ whole genome shotgun (WGS) entry which is preliminary data.</text>
</comment>
<evidence type="ECO:0000256" key="9">
    <source>
        <dbReference type="PROSITE-ProRule" id="PRU00023"/>
    </source>
</evidence>
<evidence type="ECO:0000256" key="1">
    <source>
        <dbReference type="ARBA" id="ARBA00012513"/>
    </source>
</evidence>